<sequence length="957" mass="110651">MLFKLRWYHEDFVLLDGIFFLHKKSNIEGDEMEMKETLNLLKTKFPMRANLPNKEPERQQEWKEQDIYNQRQELNKDKPSFVLHDGPPYANGNIHIGHALNKISKDIIVRYKSMSGFRSPYVPGWDTHGLPIEQALTNTGVDRKSMSIAEFRKLCEDYAWKQINKQRDDFKRLGVAGEWDNPYVTLTKDYEAEQIRVFGKMAEKGYIYRGLKPIYWSPSSESALAEAEIEYHDVRSPNIYVAFKVNDGNDVLDNDTSFVIWTTTPWTLPANLAIAVKPDAKYGVYEADGRKFVVAAELADKVAETLDWDEVELLKEIPGKDLEGITAKHPFYDRDSMLIIGDHVTLEDGTGLVHTAPGHGEDDYIVCQRYDLPVLSPVDGKGLFTDEAPGLEGIFYDKANKTITEWLDENDALLKLDFFTHSYPHDWRTKKPVIFRATPQWFASIKDFRQDILDAIQDVDWLQPWGMQRIYNMVRDRGDWVISRQRAWGVPLPIFYGENGEAIITPELTEHVAELFAEHGSNVWFEREAKDLLPEGFEHPSSPNGQFEKETDIMDVWFDSGSSHHAVLRQRENLEFPADMYLEGSDQYRGWFNSSLTTSVAINGVPPYKSVLSQGMVLDGAGKKMSKSIGNVIDPNKVIKQMGADLIRLWVSSVDTQADVRVSMDILKQVSEVYRKIRNTIRFLIQNTEDFNFDKDSIAYKDLRPVDQYLMNKLNITVEHVIDGYERYNFSDIFKEINHFLTLDVSNFYANFAKDILYIDAPDAYDRRAMQTVFYHIVRDLTKLLTPILPHTAEEIWSYLEEEEDYVQLAEFPEVKEYDDSKELLDQWSAFMSLRDKVLKANEVARENKIIGKDFEAKTTIFASQSVKALIDSLNSDIRQILIASEINIKDLEEKPDEERILDFENVSILVERMQGDVCTRCRITTEDSIKLSEDEFLCHRCHDICKEHYPEVLNNN</sequence>
<keyword evidence="2 11" id="KW-0963">Cytoplasm</keyword>
<dbReference type="Proteomes" id="UP000199612">
    <property type="component" value="Unassembled WGS sequence"/>
</dbReference>
<comment type="subcellular location">
    <subcellularLocation>
        <location evidence="11">Cytoplasm</location>
    </subcellularLocation>
</comment>
<evidence type="ECO:0000313" key="15">
    <source>
        <dbReference type="Proteomes" id="UP000199612"/>
    </source>
</evidence>
<dbReference type="EC" id="6.1.1.5" evidence="11"/>
<dbReference type="InterPro" id="IPR033708">
    <property type="entry name" value="Anticodon_Ile_BEm"/>
</dbReference>
<dbReference type="GO" id="GO:0006428">
    <property type="term" value="P:isoleucyl-tRNA aminoacylation"/>
    <property type="evidence" value="ECO:0007669"/>
    <property type="project" value="UniProtKB-UniRule"/>
</dbReference>
<comment type="subunit">
    <text evidence="11">Monomer.</text>
</comment>
<dbReference type="GO" id="GO:0005829">
    <property type="term" value="C:cytosol"/>
    <property type="evidence" value="ECO:0007669"/>
    <property type="project" value="TreeGrafter"/>
</dbReference>
<evidence type="ECO:0000256" key="11">
    <source>
        <dbReference type="HAMAP-Rule" id="MF_02002"/>
    </source>
</evidence>
<keyword evidence="5 11" id="KW-0862">Zinc</keyword>
<dbReference type="CDD" id="cd00818">
    <property type="entry name" value="IleRS_core"/>
    <property type="match status" value="1"/>
</dbReference>
<feature type="binding site" evidence="11">
    <location>
        <position position="939"/>
    </location>
    <ligand>
        <name>Zn(2+)</name>
        <dbReference type="ChEBI" id="CHEBI:29105"/>
    </ligand>
</feature>
<comment type="cofactor">
    <cofactor evidence="11">
        <name>Zn(2+)</name>
        <dbReference type="ChEBI" id="CHEBI:29105"/>
    </cofactor>
    <text evidence="11">Binds 1 zinc ion per subunit.</text>
</comment>
<keyword evidence="15" id="KW-1185">Reference proteome</keyword>
<accession>A0A1I1EE34</accession>
<dbReference type="SUPFAM" id="SSF47323">
    <property type="entry name" value="Anticodon-binding domain of a subclass of class I aminoacyl-tRNA synthetases"/>
    <property type="match status" value="1"/>
</dbReference>
<feature type="domain" description="Aminoacyl-tRNA synthetase class Ia" evidence="12">
    <location>
        <begin position="58"/>
        <end position="663"/>
    </location>
</feature>
<protein>
    <recommendedName>
        <fullName evidence="11">Isoleucine--tRNA ligase</fullName>
        <ecNumber evidence="11">6.1.1.5</ecNumber>
    </recommendedName>
    <alternativeName>
        <fullName evidence="11">Isoleucyl-tRNA synthetase</fullName>
        <shortName evidence="11">IleRS</shortName>
    </alternativeName>
</protein>
<evidence type="ECO:0000256" key="5">
    <source>
        <dbReference type="ARBA" id="ARBA00022833"/>
    </source>
</evidence>
<dbReference type="NCBIfam" id="TIGR00392">
    <property type="entry name" value="ileS"/>
    <property type="match status" value="1"/>
</dbReference>
<dbReference type="CDD" id="cd07960">
    <property type="entry name" value="Anticodon_Ia_Ile_BEm"/>
    <property type="match status" value="1"/>
</dbReference>
<evidence type="ECO:0000259" key="12">
    <source>
        <dbReference type="Pfam" id="PF00133"/>
    </source>
</evidence>
<dbReference type="InterPro" id="IPR023585">
    <property type="entry name" value="Ile-tRNA-ligase_type1"/>
</dbReference>
<keyword evidence="6 11" id="KW-0067">ATP-binding</keyword>
<keyword evidence="11" id="KW-0479">Metal-binding</keyword>
<dbReference type="Gene3D" id="3.90.740.10">
    <property type="entry name" value="Valyl/Leucyl/Isoleucyl-tRNA synthetase, editing domain"/>
    <property type="match status" value="1"/>
</dbReference>
<evidence type="ECO:0000256" key="7">
    <source>
        <dbReference type="ARBA" id="ARBA00022917"/>
    </source>
</evidence>
<dbReference type="HAMAP" id="MF_02002">
    <property type="entry name" value="Ile_tRNA_synth_type1"/>
    <property type="match status" value="1"/>
</dbReference>
<evidence type="ECO:0000256" key="10">
    <source>
        <dbReference type="ARBA" id="ARBA00048359"/>
    </source>
</evidence>
<gene>
    <name evidence="11" type="primary">ileS</name>
    <name evidence="14" type="ORF">SAMN04488102_101108</name>
</gene>
<dbReference type="InterPro" id="IPR001412">
    <property type="entry name" value="aa-tRNA-synth_I_CS"/>
</dbReference>
<dbReference type="Gene3D" id="1.10.730.20">
    <property type="match status" value="1"/>
</dbReference>
<feature type="binding site" evidence="11">
    <location>
        <position position="583"/>
    </location>
    <ligand>
        <name>L-isoleucyl-5'-AMP</name>
        <dbReference type="ChEBI" id="CHEBI:178002"/>
    </ligand>
</feature>
<comment type="similarity">
    <text evidence="1 11">Belongs to the class-I aminoacyl-tRNA synthetase family. IleS type 1 subfamily.</text>
</comment>
<dbReference type="GO" id="GO:0002161">
    <property type="term" value="F:aminoacyl-tRNA deacylase activity"/>
    <property type="evidence" value="ECO:0007669"/>
    <property type="project" value="InterPro"/>
</dbReference>
<comment type="domain">
    <text evidence="11">IleRS has two distinct active sites: one for aminoacylation and one for editing. The misactivated valine is translocated from the active site to the editing site, which sterically excludes the correctly activated isoleucine. The single editing site contains two valyl binding pockets, one specific for each substrate (Val-AMP or Val-tRNA(Ile)).</text>
</comment>
<dbReference type="Gene3D" id="3.40.50.620">
    <property type="entry name" value="HUPs"/>
    <property type="match status" value="2"/>
</dbReference>
<dbReference type="InterPro" id="IPR009008">
    <property type="entry name" value="Val/Leu/Ile-tRNA-synth_edit"/>
</dbReference>
<dbReference type="InterPro" id="IPR014729">
    <property type="entry name" value="Rossmann-like_a/b/a_fold"/>
</dbReference>
<evidence type="ECO:0000313" key="14">
    <source>
        <dbReference type="EMBL" id="SFB85036.1"/>
    </source>
</evidence>
<dbReference type="Gene3D" id="1.10.10.830">
    <property type="entry name" value="Ile-tRNA synthetase CP2 domain-like"/>
    <property type="match status" value="1"/>
</dbReference>
<dbReference type="InterPro" id="IPR002300">
    <property type="entry name" value="aa-tRNA-synth_Ia"/>
</dbReference>
<evidence type="ECO:0000256" key="4">
    <source>
        <dbReference type="ARBA" id="ARBA00022741"/>
    </source>
</evidence>
<evidence type="ECO:0000256" key="1">
    <source>
        <dbReference type="ARBA" id="ARBA00006887"/>
    </source>
</evidence>
<dbReference type="FunFam" id="3.40.50.620:FF:000152">
    <property type="entry name" value="Isoleucine--tRNA ligase"/>
    <property type="match status" value="1"/>
</dbReference>
<feature type="short sequence motif" description="'HIGH' region" evidence="11">
    <location>
        <begin position="88"/>
        <end position="98"/>
    </location>
</feature>
<organism evidence="14 15">
    <name type="scientific">Alkalibacterium subtropicum</name>
    <dbReference type="NCBI Taxonomy" id="753702"/>
    <lineage>
        <taxon>Bacteria</taxon>
        <taxon>Bacillati</taxon>
        <taxon>Bacillota</taxon>
        <taxon>Bacilli</taxon>
        <taxon>Lactobacillales</taxon>
        <taxon>Carnobacteriaceae</taxon>
        <taxon>Alkalibacterium</taxon>
    </lineage>
</organism>
<keyword evidence="7 11" id="KW-0648">Protein biosynthesis</keyword>
<dbReference type="InterPro" id="IPR013155">
    <property type="entry name" value="M/V/L/I-tRNA-synth_anticd-bd"/>
</dbReference>
<dbReference type="GO" id="GO:0005524">
    <property type="term" value="F:ATP binding"/>
    <property type="evidence" value="ECO:0007669"/>
    <property type="project" value="UniProtKB-UniRule"/>
</dbReference>
<reference evidence="15" key="1">
    <citation type="submission" date="2016-10" db="EMBL/GenBank/DDBJ databases">
        <authorList>
            <person name="Varghese N."/>
            <person name="Submissions S."/>
        </authorList>
    </citation>
    <scope>NUCLEOTIDE SEQUENCE [LARGE SCALE GENOMIC DNA]</scope>
    <source>
        <strain evidence="15">DSM 23664</strain>
    </source>
</reference>
<evidence type="ECO:0000256" key="9">
    <source>
        <dbReference type="ARBA" id="ARBA00025217"/>
    </source>
</evidence>
<feature type="binding site" evidence="11">
    <location>
        <position position="919"/>
    </location>
    <ligand>
        <name>Zn(2+)</name>
        <dbReference type="ChEBI" id="CHEBI:29105"/>
    </ligand>
</feature>
<evidence type="ECO:0000256" key="8">
    <source>
        <dbReference type="ARBA" id="ARBA00023146"/>
    </source>
</evidence>
<dbReference type="Pfam" id="PF08264">
    <property type="entry name" value="Anticodon_1"/>
    <property type="match status" value="1"/>
</dbReference>
<dbReference type="InterPro" id="IPR002301">
    <property type="entry name" value="Ile-tRNA-ligase"/>
</dbReference>
<feature type="binding site" evidence="11">
    <location>
        <position position="627"/>
    </location>
    <ligand>
        <name>ATP</name>
        <dbReference type="ChEBI" id="CHEBI:30616"/>
    </ligand>
</feature>
<dbReference type="FunFam" id="3.90.740.10:FF:000006">
    <property type="entry name" value="Isoleucine--tRNA ligase"/>
    <property type="match status" value="1"/>
</dbReference>
<keyword evidence="8 11" id="KW-0030">Aminoacyl-tRNA synthetase</keyword>
<dbReference type="PANTHER" id="PTHR42765">
    <property type="entry name" value="SOLEUCYL-TRNA SYNTHETASE"/>
    <property type="match status" value="1"/>
</dbReference>
<feature type="binding site" evidence="11">
    <location>
        <position position="942"/>
    </location>
    <ligand>
        <name>Zn(2+)</name>
        <dbReference type="ChEBI" id="CHEBI:29105"/>
    </ligand>
</feature>
<name>A0A1I1EE34_9LACT</name>
<evidence type="ECO:0000259" key="13">
    <source>
        <dbReference type="Pfam" id="PF08264"/>
    </source>
</evidence>
<comment type="catalytic activity">
    <reaction evidence="10 11">
        <text>tRNA(Ile) + L-isoleucine + ATP = L-isoleucyl-tRNA(Ile) + AMP + diphosphate</text>
        <dbReference type="Rhea" id="RHEA:11060"/>
        <dbReference type="Rhea" id="RHEA-COMP:9666"/>
        <dbReference type="Rhea" id="RHEA-COMP:9695"/>
        <dbReference type="ChEBI" id="CHEBI:30616"/>
        <dbReference type="ChEBI" id="CHEBI:33019"/>
        <dbReference type="ChEBI" id="CHEBI:58045"/>
        <dbReference type="ChEBI" id="CHEBI:78442"/>
        <dbReference type="ChEBI" id="CHEBI:78528"/>
        <dbReference type="ChEBI" id="CHEBI:456215"/>
        <dbReference type="EC" id="6.1.1.5"/>
    </reaction>
</comment>
<evidence type="ECO:0000256" key="3">
    <source>
        <dbReference type="ARBA" id="ARBA00022598"/>
    </source>
</evidence>
<keyword evidence="3 11" id="KW-0436">Ligase</keyword>
<proteinExistence type="inferred from homology"/>
<keyword evidence="4 11" id="KW-0547">Nucleotide-binding</keyword>
<dbReference type="GO" id="GO:0004822">
    <property type="term" value="F:isoleucine-tRNA ligase activity"/>
    <property type="evidence" value="ECO:0007669"/>
    <property type="project" value="UniProtKB-UniRule"/>
</dbReference>
<dbReference type="PRINTS" id="PR00984">
    <property type="entry name" value="TRNASYNTHILE"/>
</dbReference>
<dbReference type="InterPro" id="IPR009080">
    <property type="entry name" value="tRNAsynth_Ia_anticodon-bd"/>
</dbReference>
<evidence type="ECO:0000256" key="2">
    <source>
        <dbReference type="ARBA" id="ARBA00022490"/>
    </source>
</evidence>
<comment type="function">
    <text evidence="9 11">Catalyzes the attachment of isoleucine to tRNA(Ile). As IleRS can inadvertently accommodate and process structurally similar amino acids such as valine, to avoid such errors it has two additional distinct tRNA(Ile)-dependent editing activities. One activity is designated as 'pretransfer' editing and involves the hydrolysis of activated Val-AMP. The other activity is designated 'posttransfer' editing and involves deacylation of mischarged Val-tRNA(Ile).</text>
</comment>
<dbReference type="Pfam" id="PF00133">
    <property type="entry name" value="tRNA-synt_1"/>
    <property type="match status" value="1"/>
</dbReference>
<dbReference type="FunFam" id="1.10.10.830:FF:000001">
    <property type="entry name" value="Isoleucine--tRNA ligase"/>
    <property type="match status" value="1"/>
</dbReference>
<dbReference type="SUPFAM" id="SSF52374">
    <property type="entry name" value="Nucleotidylyl transferase"/>
    <property type="match status" value="1"/>
</dbReference>
<dbReference type="SUPFAM" id="SSF50677">
    <property type="entry name" value="ValRS/IleRS/LeuRS editing domain"/>
    <property type="match status" value="1"/>
</dbReference>
<feature type="domain" description="Methionyl/Valyl/Leucyl/Isoleucyl-tRNA synthetase anticodon-binding" evidence="13">
    <location>
        <begin position="707"/>
        <end position="859"/>
    </location>
</feature>
<dbReference type="GO" id="GO:0008270">
    <property type="term" value="F:zinc ion binding"/>
    <property type="evidence" value="ECO:0007669"/>
    <property type="project" value="UniProtKB-UniRule"/>
</dbReference>
<feature type="binding site" evidence="11">
    <location>
        <position position="922"/>
    </location>
    <ligand>
        <name>Zn(2+)</name>
        <dbReference type="ChEBI" id="CHEBI:29105"/>
    </ligand>
</feature>
<dbReference type="STRING" id="753702.SAMN04488102_101108"/>
<dbReference type="AlphaFoldDB" id="A0A1I1EE34"/>
<dbReference type="InterPro" id="IPR050081">
    <property type="entry name" value="Ile-tRNA_ligase"/>
</dbReference>
<dbReference type="PANTHER" id="PTHR42765:SF1">
    <property type="entry name" value="ISOLEUCINE--TRNA LIGASE, MITOCHONDRIAL"/>
    <property type="match status" value="1"/>
</dbReference>
<dbReference type="GO" id="GO:0000049">
    <property type="term" value="F:tRNA binding"/>
    <property type="evidence" value="ECO:0007669"/>
    <property type="project" value="InterPro"/>
</dbReference>
<evidence type="ECO:0000256" key="6">
    <source>
        <dbReference type="ARBA" id="ARBA00022840"/>
    </source>
</evidence>
<dbReference type="EMBL" id="FOLT01000001">
    <property type="protein sequence ID" value="SFB85036.1"/>
    <property type="molecule type" value="Genomic_DNA"/>
</dbReference>
<dbReference type="PROSITE" id="PS00178">
    <property type="entry name" value="AA_TRNA_LIGASE_I"/>
    <property type="match status" value="1"/>
</dbReference>
<feature type="short sequence motif" description="'KMSKS' region" evidence="11">
    <location>
        <begin position="624"/>
        <end position="628"/>
    </location>
</feature>